<dbReference type="InParanoid" id="A0A194WXZ6"/>
<sequence length="438" mass="45863">MKLLLTLLNLLPLISAQLSGPVGPTTSRASKRTKVCNVLDYGGVASKTSDVGPPLTSAFAACKNGGTVYVPPGDFGISTFVSLTGGKSWALQLDGVIYRVGTGGGNMIFVGSTSDFEMYSSTSKGAIQGYGYTFHADGNYGSRILRLGKVSDFSVHDIALVDAGAFHLVMDTCTNGEIYNMIIRGGNEGGLDGIDIWGSNIHVHDVEVTNRDECVTVKSPASNMLIENIYCNWSGGCAMGSLGSDTAISNIHYRNIYSQNSNQMYMLKSRGGSGSVKNCTFESFIGHTNAYTLDLNADWSSQKEATGDGVLYQDITFRDWRGTCSNGVQRGPVNIVCPDKVPCTGLVVEDFAVWTEAGSSVVWKCANAYGSGACLKGGSGTGYAVVTSTISAAPSGYAAQKMPDDLTAGFALTASIPIPAVPTTFFPGATPASTLLGG</sequence>
<dbReference type="PANTHER" id="PTHR31736:SF19">
    <property type="entry name" value="PECTIN LYASE SUPERFAMILY PROTEIN-RELATED"/>
    <property type="match status" value="1"/>
</dbReference>
<dbReference type="InterPro" id="IPR012334">
    <property type="entry name" value="Pectin_lyas_fold"/>
</dbReference>
<dbReference type="Pfam" id="PF00295">
    <property type="entry name" value="Glyco_hydro_28"/>
    <property type="match status" value="1"/>
</dbReference>
<evidence type="ECO:0000256" key="4">
    <source>
        <dbReference type="ARBA" id="ARBA00022729"/>
    </source>
</evidence>
<feature type="signal peptide" evidence="11">
    <location>
        <begin position="1"/>
        <end position="16"/>
    </location>
</feature>
<feature type="chain" id="PRO_5008267583" evidence="11">
    <location>
        <begin position="17"/>
        <end position="438"/>
    </location>
</feature>
<comment type="subcellular location">
    <subcellularLocation>
        <location evidence="1">Secreted</location>
    </subcellularLocation>
</comment>
<dbReference type="GeneID" id="28815569"/>
<dbReference type="PANTHER" id="PTHR31736">
    <property type="match status" value="1"/>
</dbReference>
<evidence type="ECO:0000256" key="9">
    <source>
        <dbReference type="ARBA" id="ARBA00023316"/>
    </source>
</evidence>
<keyword evidence="7" id="KW-0325">Glycoprotein</keyword>
<protein>
    <submittedName>
        <fullName evidence="12">Rhamnogalacturonase A</fullName>
    </submittedName>
</protein>
<evidence type="ECO:0000256" key="6">
    <source>
        <dbReference type="ARBA" id="ARBA00023157"/>
    </source>
</evidence>
<keyword evidence="6" id="KW-1015">Disulfide bond</keyword>
<evidence type="ECO:0000256" key="3">
    <source>
        <dbReference type="ARBA" id="ARBA00022525"/>
    </source>
</evidence>
<accession>A0A194WXZ6</accession>
<keyword evidence="5 10" id="KW-0378">Hydrolase</keyword>
<evidence type="ECO:0000256" key="1">
    <source>
        <dbReference type="ARBA" id="ARBA00004613"/>
    </source>
</evidence>
<reference evidence="12 13" key="1">
    <citation type="submission" date="2015-10" db="EMBL/GenBank/DDBJ databases">
        <title>Full genome of DAOMC 229536 Phialocephala scopiformis, a fungal endophyte of spruce producing the potent anti-insectan compound rugulosin.</title>
        <authorList>
            <consortium name="DOE Joint Genome Institute"/>
            <person name="Walker A.K."/>
            <person name="Frasz S.L."/>
            <person name="Seifert K.A."/>
            <person name="Miller J.D."/>
            <person name="Mondo S.J."/>
            <person name="Labutti K."/>
            <person name="Lipzen A."/>
            <person name="Dockter R."/>
            <person name="Kennedy M."/>
            <person name="Grigoriev I.V."/>
            <person name="Spatafora J.W."/>
        </authorList>
    </citation>
    <scope>NUCLEOTIDE SEQUENCE [LARGE SCALE GENOMIC DNA]</scope>
    <source>
        <strain evidence="12 13">CBS 120377</strain>
    </source>
</reference>
<evidence type="ECO:0000256" key="10">
    <source>
        <dbReference type="RuleBase" id="RU361169"/>
    </source>
</evidence>
<dbReference type="GO" id="GO:0004650">
    <property type="term" value="F:polygalacturonase activity"/>
    <property type="evidence" value="ECO:0007669"/>
    <property type="project" value="InterPro"/>
</dbReference>
<keyword evidence="4 11" id="KW-0732">Signal</keyword>
<dbReference type="SUPFAM" id="SSF51126">
    <property type="entry name" value="Pectin lyase-like"/>
    <property type="match status" value="1"/>
</dbReference>
<dbReference type="STRING" id="149040.A0A194WXZ6"/>
<keyword evidence="8 10" id="KW-0326">Glycosidase</keyword>
<dbReference type="EMBL" id="KQ947424">
    <property type="protein sequence ID" value="KUJ12472.1"/>
    <property type="molecule type" value="Genomic_DNA"/>
</dbReference>
<organism evidence="12 13">
    <name type="scientific">Mollisia scopiformis</name>
    <name type="common">Conifer needle endophyte fungus</name>
    <name type="synonym">Phialocephala scopiformis</name>
    <dbReference type="NCBI Taxonomy" id="149040"/>
    <lineage>
        <taxon>Eukaryota</taxon>
        <taxon>Fungi</taxon>
        <taxon>Dikarya</taxon>
        <taxon>Ascomycota</taxon>
        <taxon>Pezizomycotina</taxon>
        <taxon>Leotiomycetes</taxon>
        <taxon>Helotiales</taxon>
        <taxon>Mollisiaceae</taxon>
        <taxon>Mollisia</taxon>
    </lineage>
</organism>
<dbReference type="InterPro" id="IPR011050">
    <property type="entry name" value="Pectin_lyase_fold/virulence"/>
</dbReference>
<dbReference type="AlphaFoldDB" id="A0A194WXZ6"/>
<evidence type="ECO:0000256" key="5">
    <source>
        <dbReference type="ARBA" id="ARBA00022801"/>
    </source>
</evidence>
<dbReference type="InterPro" id="IPR000743">
    <property type="entry name" value="Glyco_hydro_28"/>
</dbReference>
<keyword evidence="9" id="KW-0961">Cell wall biogenesis/degradation</keyword>
<proteinExistence type="inferred from homology"/>
<evidence type="ECO:0000256" key="7">
    <source>
        <dbReference type="ARBA" id="ARBA00023180"/>
    </source>
</evidence>
<dbReference type="KEGG" id="psco:LY89DRAFT_208229"/>
<dbReference type="GO" id="GO:0071555">
    <property type="term" value="P:cell wall organization"/>
    <property type="evidence" value="ECO:0007669"/>
    <property type="project" value="UniProtKB-KW"/>
</dbReference>
<evidence type="ECO:0000256" key="8">
    <source>
        <dbReference type="ARBA" id="ARBA00023295"/>
    </source>
</evidence>
<name>A0A194WXZ6_MOLSC</name>
<dbReference type="GO" id="GO:0005576">
    <property type="term" value="C:extracellular region"/>
    <property type="evidence" value="ECO:0007669"/>
    <property type="project" value="UniProtKB-SubCell"/>
</dbReference>
<dbReference type="OrthoDB" id="2268901at2759"/>
<evidence type="ECO:0000313" key="12">
    <source>
        <dbReference type="EMBL" id="KUJ12472.1"/>
    </source>
</evidence>
<evidence type="ECO:0000313" key="13">
    <source>
        <dbReference type="Proteomes" id="UP000070700"/>
    </source>
</evidence>
<evidence type="ECO:0000256" key="2">
    <source>
        <dbReference type="ARBA" id="ARBA00008834"/>
    </source>
</evidence>
<comment type="similarity">
    <text evidence="2 10">Belongs to the glycosyl hydrolase 28 family.</text>
</comment>
<dbReference type="Gene3D" id="2.160.20.10">
    <property type="entry name" value="Single-stranded right-handed beta-helix, Pectin lyase-like"/>
    <property type="match status" value="1"/>
</dbReference>
<gene>
    <name evidence="12" type="ORF">LY89DRAFT_208229</name>
</gene>
<keyword evidence="13" id="KW-1185">Reference proteome</keyword>
<dbReference type="GO" id="GO:0046576">
    <property type="term" value="F:rhamnogalacturonan alpha-L-rhamnopyranosyl-(1-&gt;4)-alpha-D-galactopyranosyluronide lyase activity"/>
    <property type="evidence" value="ECO:0007669"/>
    <property type="project" value="UniProtKB-ARBA"/>
</dbReference>
<dbReference type="Proteomes" id="UP000070700">
    <property type="component" value="Unassembled WGS sequence"/>
</dbReference>
<evidence type="ECO:0000256" key="11">
    <source>
        <dbReference type="SAM" id="SignalP"/>
    </source>
</evidence>
<dbReference type="RefSeq" id="XP_018066827.1">
    <property type="nucleotide sequence ID" value="XM_018205843.1"/>
</dbReference>
<keyword evidence="3" id="KW-0964">Secreted</keyword>
<dbReference type="GO" id="GO:0005975">
    <property type="term" value="P:carbohydrate metabolic process"/>
    <property type="evidence" value="ECO:0007669"/>
    <property type="project" value="InterPro"/>
</dbReference>